<sequence length="66" mass="7423">MTLVRISCMTNGYCIYDKGSLGVHSTGKIFVVISMEVDDFSIFLYLDHRISFSTSGTSILYISFLK</sequence>
<evidence type="ECO:0000313" key="1">
    <source>
        <dbReference type="EMBL" id="OAY43790.1"/>
    </source>
</evidence>
<name>A0A2C9VEY0_MANES</name>
<organism evidence="1">
    <name type="scientific">Manihot esculenta</name>
    <name type="common">Cassava</name>
    <name type="synonym">Jatropha manihot</name>
    <dbReference type="NCBI Taxonomy" id="3983"/>
    <lineage>
        <taxon>Eukaryota</taxon>
        <taxon>Viridiplantae</taxon>
        <taxon>Streptophyta</taxon>
        <taxon>Embryophyta</taxon>
        <taxon>Tracheophyta</taxon>
        <taxon>Spermatophyta</taxon>
        <taxon>Magnoliopsida</taxon>
        <taxon>eudicotyledons</taxon>
        <taxon>Gunneridae</taxon>
        <taxon>Pentapetalae</taxon>
        <taxon>rosids</taxon>
        <taxon>fabids</taxon>
        <taxon>Malpighiales</taxon>
        <taxon>Euphorbiaceae</taxon>
        <taxon>Crotonoideae</taxon>
        <taxon>Manihoteae</taxon>
        <taxon>Manihot</taxon>
    </lineage>
</organism>
<proteinExistence type="predicted"/>
<dbReference type="AlphaFoldDB" id="A0A2C9VEY0"/>
<accession>A0A2C9VEY0</accession>
<dbReference type="EMBL" id="CM004394">
    <property type="protein sequence ID" value="OAY43790.1"/>
    <property type="molecule type" value="Genomic_DNA"/>
</dbReference>
<gene>
    <name evidence="1" type="ORF">MANES_08G098300</name>
</gene>
<protein>
    <submittedName>
        <fullName evidence="1">Uncharacterized protein</fullName>
    </submittedName>
</protein>
<reference evidence="1" key="1">
    <citation type="submission" date="2016-02" db="EMBL/GenBank/DDBJ databases">
        <title>WGS assembly of Manihot esculenta.</title>
        <authorList>
            <person name="Bredeson J.V."/>
            <person name="Prochnik S.E."/>
            <person name="Lyons J.B."/>
            <person name="Schmutz J."/>
            <person name="Grimwood J."/>
            <person name="Vrebalov J."/>
            <person name="Bart R.S."/>
            <person name="Amuge T."/>
            <person name="Ferguson M.E."/>
            <person name="Green R."/>
            <person name="Putnam N."/>
            <person name="Stites J."/>
            <person name="Rounsley S."/>
            <person name="Rokhsar D.S."/>
        </authorList>
    </citation>
    <scope>NUCLEOTIDE SEQUENCE [LARGE SCALE GENOMIC DNA]</scope>
    <source>
        <tissue evidence="1">Leaf</tissue>
    </source>
</reference>